<dbReference type="PROSITE" id="PS01124">
    <property type="entry name" value="HTH_ARAC_FAMILY_2"/>
    <property type="match status" value="1"/>
</dbReference>
<dbReference type="SMART" id="SM00342">
    <property type="entry name" value="HTH_ARAC"/>
    <property type="match status" value="1"/>
</dbReference>
<dbReference type="SUPFAM" id="SSF46689">
    <property type="entry name" value="Homeodomain-like"/>
    <property type="match status" value="2"/>
</dbReference>
<keyword evidence="4" id="KW-0902">Two-component regulatory system</keyword>
<feature type="domain" description="Response regulatory" evidence="10">
    <location>
        <begin position="3"/>
        <end position="118"/>
    </location>
</feature>
<keyword evidence="7" id="KW-0804">Transcription</keyword>
<dbReference type="GO" id="GO:0000160">
    <property type="term" value="P:phosphorelay signal transduction system"/>
    <property type="evidence" value="ECO:0007669"/>
    <property type="project" value="UniProtKB-KW"/>
</dbReference>
<evidence type="ECO:0000256" key="7">
    <source>
        <dbReference type="ARBA" id="ARBA00023163"/>
    </source>
</evidence>
<evidence type="ECO:0000259" key="10">
    <source>
        <dbReference type="PROSITE" id="PS50110"/>
    </source>
</evidence>
<accession>A0A1W2KRT1</accession>
<keyword evidence="2" id="KW-0963">Cytoplasm</keyword>
<dbReference type="GO" id="GO:0003700">
    <property type="term" value="F:DNA-binding transcription factor activity"/>
    <property type="evidence" value="ECO:0007669"/>
    <property type="project" value="InterPro"/>
</dbReference>
<evidence type="ECO:0000256" key="1">
    <source>
        <dbReference type="ARBA" id="ARBA00004496"/>
    </source>
</evidence>
<dbReference type="InterPro" id="IPR001789">
    <property type="entry name" value="Sig_transdc_resp-reg_receiver"/>
</dbReference>
<dbReference type="InterPro" id="IPR009057">
    <property type="entry name" value="Homeodomain-like_sf"/>
</dbReference>
<name>A0A1W2KRT1_MAMSC</name>
<sequence length="244" mass="29407">MHTVIICDDERIIREGLKSSIQWSDYNFNEVLLAKDGEEALELIHINHPLLVIIDIRMPKMNGIQLLENIKDISCEKIILSSYDDYEYMKAGIQHKVTDYLLKPINQQELKQILNKIYEKYDDQEEKVDIEVFKPLKEVDYDDYYVNKIIQYIRKHYHDKQSVKEMLSQFEASESYLMRIFKQEVGITILDYLNRYRVFKSLHLLEHHYKHYEVADMVGFSEYKVFSYQFKKYLEVSPSDYMKK</sequence>
<protein>
    <submittedName>
        <fullName evidence="11">AraC family DNA-binding response regulator-like protein</fullName>
    </submittedName>
</protein>
<dbReference type="InterPro" id="IPR051552">
    <property type="entry name" value="HptR"/>
</dbReference>
<dbReference type="PANTHER" id="PTHR42713:SF3">
    <property type="entry name" value="TRANSCRIPTIONAL REGULATORY PROTEIN HPTR"/>
    <property type="match status" value="1"/>
</dbReference>
<keyword evidence="5" id="KW-0805">Transcription regulation</keyword>
<dbReference type="PROSITE" id="PS50110">
    <property type="entry name" value="RESPONSE_REGULATORY"/>
    <property type="match status" value="1"/>
</dbReference>
<evidence type="ECO:0000313" key="11">
    <source>
        <dbReference type="EMBL" id="AQX82964.1"/>
    </source>
</evidence>
<dbReference type="Gene3D" id="3.40.50.2300">
    <property type="match status" value="1"/>
</dbReference>
<reference evidence="11" key="2">
    <citation type="journal article" date="2017" name="Sci. Rep.">
        <title>mecA-related structure in methicillin-resistant coagulase-negative staphylococci from street food in Taiwan.</title>
        <authorList>
            <person name="Yang T.Y."/>
            <person name="Hung W.W."/>
            <person name="Lin L."/>
            <person name="Hung W.C."/>
            <person name="Tseng S.P."/>
        </authorList>
    </citation>
    <scope>NUCLEOTIDE SEQUENCE</scope>
    <source>
        <strain evidence="11">TXG-24</strain>
    </source>
</reference>
<dbReference type="SUPFAM" id="SSF52172">
    <property type="entry name" value="CheY-like"/>
    <property type="match status" value="1"/>
</dbReference>
<dbReference type="Pfam" id="PF12833">
    <property type="entry name" value="HTH_18"/>
    <property type="match status" value="1"/>
</dbReference>
<proteinExistence type="predicted"/>
<evidence type="ECO:0000256" key="6">
    <source>
        <dbReference type="ARBA" id="ARBA00023125"/>
    </source>
</evidence>
<dbReference type="RefSeq" id="WP_325878838.1">
    <property type="nucleotide sequence ID" value="NZ_JALKRM010000004.1"/>
</dbReference>
<evidence type="ECO:0000256" key="4">
    <source>
        <dbReference type="ARBA" id="ARBA00023012"/>
    </source>
</evidence>
<dbReference type="GO" id="GO:0043565">
    <property type="term" value="F:sequence-specific DNA binding"/>
    <property type="evidence" value="ECO:0007669"/>
    <property type="project" value="InterPro"/>
</dbReference>
<dbReference type="Gene3D" id="1.10.10.60">
    <property type="entry name" value="Homeodomain-like"/>
    <property type="match status" value="2"/>
</dbReference>
<dbReference type="GO" id="GO:0005737">
    <property type="term" value="C:cytoplasm"/>
    <property type="evidence" value="ECO:0007669"/>
    <property type="project" value="UniProtKB-SubCell"/>
</dbReference>
<keyword evidence="3 8" id="KW-0597">Phosphoprotein</keyword>
<evidence type="ECO:0000256" key="2">
    <source>
        <dbReference type="ARBA" id="ARBA00022490"/>
    </source>
</evidence>
<feature type="modified residue" description="4-aspartylphosphate" evidence="8">
    <location>
        <position position="55"/>
    </location>
</feature>
<organism evidence="11">
    <name type="scientific">Mammaliicoccus sciuri</name>
    <name type="common">Staphylococcus sciuri</name>
    <dbReference type="NCBI Taxonomy" id="1296"/>
    <lineage>
        <taxon>Bacteria</taxon>
        <taxon>Bacillati</taxon>
        <taxon>Bacillota</taxon>
        <taxon>Bacilli</taxon>
        <taxon>Bacillales</taxon>
        <taxon>Staphylococcaceae</taxon>
        <taxon>Mammaliicoccus</taxon>
    </lineage>
</organism>
<comment type="subcellular location">
    <subcellularLocation>
        <location evidence="1">Cytoplasm</location>
    </subcellularLocation>
</comment>
<evidence type="ECO:0000256" key="5">
    <source>
        <dbReference type="ARBA" id="ARBA00023015"/>
    </source>
</evidence>
<dbReference type="SMART" id="SM00448">
    <property type="entry name" value="REC"/>
    <property type="match status" value="1"/>
</dbReference>
<evidence type="ECO:0000256" key="3">
    <source>
        <dbReference type="ARBA" id="ARBA00022553"/>
    </source>
</evidence>
<dbReference type="Pfam" id="PF00072">
    <property type="entry name" value="Response_reg"/>
    <property type="match status" value="1"/>
</dbReference>
<dbReference type="InterPro" id="IPR011006">
    <property type="entry name" value="CheY-like_superfamily"/>
</dbReference>
<dbReference type="EMBL" id="KX774480">
    <property type="protein sequence ID" value="AQX82964.1"/>
    <property type="molecule type" value="Genomic_DNA"/>
</dbReference>
<keyword evidence="6 11" id="KW-0238">DNA-binding</keyword>
<feature type="domain" description="HTH araC/xylS-type" evidence="9">
    <location>
        <begin position="147"/>
        <end position="244"/>
    </location>
</feature>
<dbReference type="PANTHER" id="PTHR42713">
    <property type="entry name" value="HISTIDINE KINASE-RELATED"/>
    <property type="match status" value="1"/>
</dbReference>
<dbReference type="InterPro" id="IPR018060">
    <property type="entry name" value="HTH_AraC"/>
</dbReference>
<evidence type="ECO:0000259" key="9">
    <source>
        <dbReference type="PROSITE" id="PS01124"/>
    </source>
</evidence>
<evidence type="ECO:0000256" key="8">
    <source>
        <dbReference type="PROSITE-ProRule" id="PRU00169"/>
    </source>
</evidence>
<dbReference type="CDD" id="cd17536">
    <property type="entry name" value="REC_YesN-like"/>
    <property type="match status" value="1"/>
</dbReference>
<dbReference type="AlphaFoldDB" id="A0A1W2KRT1"/>
<reference evidence="11" key="1">
    <citation type="submission" date="2016-08" db="EMBL/GenBank/DDBJ databases">
        <authorList>
            <person name="Tseng S.-P."/>
            <person name="Yang T.-Y."/>
        </authorList>
    </citation>
    <scope>NUCLEOTIDE SEQUENCE</scope>
    <source>
        <strain evidence="11">TXG-24</strain>
    </source>
</reference>